<sequence length="59" mass="6793">SLAFFATMLMVLILIGGILLQIKTLYRKKEKMQAESEKFSHHTFNKTVLGSKNLFIYSI</sequence>
<keyword evidence="1" id="KW-0472">Membrane</keyword>
<keyword evidence="1" id="KW-0812">Transmembrane</keyword>
<dbReference type="AlphaFoldDB" id="X1G792"/>
<feature type="transmembrane region" description="Helical" evidence="1">
    <location>
        <begin position="6"/>
        <end position="26"/>
    </location>
</feature>
<name>X1G792_9ZZZZ</name>
<protein>
    <submittedName>
        <fullName evidence="2">Uncharacterized protein</fullName>
    </submittedName>
</protein>
<proteinExistence type="predicted"/>
<organism evidence="2">
    <name type="scientific">marine sediment metagenome</name>
    <dbReference type="NCBI Taxonomy" id="412755"/>
    <lineage>
        <taxon>unclassified sequences</taxon>
        <taxon>metagenomes</taxon>
        <taxon>ecological metagenomes</taxon>
    </lineage>
</organism>
<dbReference type="EMBL" id="BARU01005255">
    <property type="protein sequence ID" value="GAH28883.1"/>
    <property type="molecule type" value="Genomic_DNA"/>
</dbReference>
<keyword evidence="1" id="KW-1133">Transmembrane helix</keyword>
<gene>
    <name evidence="2" type="ORF">S03H2_10188</name>
</gene>
<evidence type="ECO:0000256" key="1">
    <source>
        <dbReference type="SAM" id="Phobius"/>
    </source>
</evidence>
<accession>X1G792</accession>
<reference evidence="2" key="1">
    <citation type="journal article" date="2014" name="Front. Microbiol.">
        <title>High frequency of phylogenetically diverse reductive dehalogenase-homologous genes in deep subseafloor sedimentary metagenomes.</title>
        <authorList>
            <person name="Kawai M."/>
            <person name="Futagami T."/>
            <person name="Toyoda A."/>
            <person name="Takaki Y."/>
            <person name="Nishi S."/>
            <person name="Hori S."/>
            <person name="Arai W."/>
            <person name="Tsubouchi T."/>
            <person name="Morono Y."/>
            <person name="Uchiyama I."/>
            <person name="Ito T."/>
            <person name="Fujiyama A."/>
            <person name="Inagaki F."/>
            <person name="Takami H."/>
        </authorList>
    </citation>
    <scope>NUCLEOTIDE SEQUENCE</scope>
    <source>
        <strain evidence="2">Expedition CK06-06</strain>
    </source>
</reference>
<evidence type="ECO:0000313" key="2">
    <source>
        <dbReference type="EMBL" id="GAH28883.1"/>
    </source>
</evidence>
<feature type="non-terminal residue" evidence="2">
    <location>
        <position position="1"/>
    </location>
</feature>
<comment type="caution">
    <text evidence="2">The sequence shown here is derived from an EMBL/GenBank/DDBJ whole genome shotgun (WGS) entry which is preliminary data.</text>
</comment>